<evidence type="ECO:0000256" key="2">
    <source>
        <dbReference type="ARBA" id="ARBA00022857"/>
    </source>
</evidence>
<dbReference type="InterPro" id="IPR052178">
    <property type="entry name" value="Sec_Metab_Biosynth_SDR"/>
</dbReference>
<evidence type="ECO:0000256" key="3">
    <source>
        <dbReference type="ARBA" id="ARBA00023002"/>
    </source>
</evidence>
<evidence type="ECO:0000313" key="5">
    <source>
        <dbReference type="Proteomes" id="UP001391051"/>
    </source>
</evidence>
<accession>A0ABR1PYX0</accession>
<evidence type="ECO:0000256" key="1">
    <source>
        <dbReference type="ARBA" id="ARBA00006484"/>
    </source>
</evidence>
<gene>
    <name evidence="4" type="ORF">PG986_012057</name>
</gene>
<dbReference type="PRINTS" id="PR00081">
    <property type="entry name" value="GDHRDH"/>
</dbReference>
<dbReference type="PANTHER" id="PTHR43618">
    <property type="entry name" value="7-ALPHA-HYDROXYSTEROID DEHYDROGENASE"/>
    <property type="match status" value="1"/>
</dbReference>
<dbReference type="InterPro" id="IPR002347">
    <property type="entry name" value="SDR_fam"/>
</dbReference>
<dbReference type="GeneID" id="92081341"/>
<sequence length="293" mass="30751">MEATKLFDVKVSLPFPEHLPAPETRTNITPQDKVVLVTGGAKGIGRMISQGFVANGAKVYISSRDAAACETAARELTAKGPGTAIALPADLASLSECERLASELQGRHGETKLHVLVNNSGVAWGAPFETFPDAQWSRVLTLNLQRVFTLTQLLGPLLEAAQSETPDAETGCPSPASVINIGSIDALRVPLLDNYSYSAAKAGLHHLSRVLAAKLGPRGITVNTLACGPFDTKMTAFAMKTMKKDMEEGNPMGRIGAPGDVAGACIFLASRAGSFVNGATINIDGGVHLMARM</sequence>
<organism evidence="4 5">
    <name type="scientific">Apiospora aurea</name>
    <dbReference type="NCBI Taxonomy" id="335848"/>
    <lineage>
        <taxon>Eukaryota</taxon>
        <taxon>Fungi</taxon>
        <taxon>Dikarya</taxon>
        <taxon>Ascomycota</taxon>
        <taxon>Pezizomycotina</taxon>
        <taxon>Sordariomycetes</taxon>
        <taxon>Xylariomycetidae</taxon>
        <taxon>Amphisphaeriales</taxon>
        <taxon>Apiosporaceae</taxon>
        <taxon>Apiospora</taxon>
    </lineage>
</organism>
<dbReference type="Proteomes" id="UP001391051">
    <property type="component" value="Unassembled WGS sequence"/>
</dbReference>
<dbReference type="PRINTS" id="PR00080">
    <property type="entry name" value="SDRFAMILY"/>
</dbReference>
<evidence type="ECO:0000313" key="4">
    <source>
        <dbReference type="EMBL" id="KAK7942944.1"/>
    </source>
</evidence>
<keyword evidence="2" id="KW-0521">NADP</keyword>
<dbReference type="RefSeq" id="XP_066694975.1">
    <property type="nucleotide sequence ID" value="XM_066848279.1"/>
</dbReference>
<dbReference type="SUPFAM" id="SSF51735">
    <property type="entry name" value="NAD(P)-binding Rossmann-fold domains"/>
    <property type="match status" value="1"/>
</dbReference>
<reference evidence="4 5" key="1">
    <citation type="submission" date="2023-01" db="EMBL/GenBank/DDBJ databases">
        <title>Analysis of 21 Apiospora genomes using comparative genomics revels a genus with tremendous synthesis potential of carbohydrate active enzymes and secondary metabolites.</title>
        <authorList>
            <person name="Sorensen T."/>
        </authorList>
    </citation>
    <scope>NUCLEOTIDE SEQUENCE [LARGE SCALE GENOMIC DNA]</scope>
    <source>
        <strain evidence="4 5">CBS 24483</strain>
    </source>
</reference>
<dbReference type="Pfam" id="PF13561">
    <property type="entry name" value="adh_short_C2"/>
    <property type="match status" value="1"/>
</dbReference>
<dbReference type="EMBL" id="JAQQWE010000008">
    <property type="protein sequence ID" value="KAK7942944.1"/>
    <property type="molecule type" value="Genomic_DNA"/>
</dbReference>
<dbReference type="InterPro" id="IPR036291">
    <property type="entry name" value="NAD(P)-bd_dom_sf"/>
</dbReference>
<comment type="similarity">
    <text evidence="1">Belongs to the short-chain dehydrogenases/reductases (SDR) family.</text>
</comment>
<keyword evidence="3" id="KW-0560">Oxidoreductase</keyword>
<dbReference type="PANTHER" id="PTHR43618:SF17">
    <property type="entry name" value="RHAMNOLIPIDS BIOSYNTHESIS 3-OXOACYL-[ACYL-CARRIER-PROTEIN] REDUCTASE"/>
    <property type="match status" value="1"/>
</dbReference>
<dbReference type="Gene3D" id="3.40.50.720">
    <property type="entry name" value="NAD(P)-binding Rossmann-like Domain"/>
    <property type="match status" value="1"/>
</dbReference>
<proteinExistence type="inferred from homology"/>
<protein>
    <submittedName>
        <fullName evidence="4">Uncharacterized protein</fullName>
    </submittedName>
</protein>
<dbReference type="InterPro" id="IPR020904">
    <property type="entry name" value="Sc_DH/Rdtase_CS"/>
</dbReference>
<dbReference type="PROSITE" id="PS00061">
    <property type="entry name" value="ADH_SHORT"/>
    <property type="match status" value="1"/>
</dbReference>
<keyword evidence="5" id="KW-1185">Reference proteome</keyword>
<comment type="caution">
    <text evidence="4">The sequence shown here is derived from an EMBL/GenBank/DDBJ whole genome shotgun (WGS) entry which is preliminary data.</text>
</comment>
<name>A0ABR1PYX0_9PEZI</name>